<evidence type="ECO:0000313" key="11">
    <source>
        <dbReference type="Proteomes" id="UP000093267"/>
    </source>
</evidence>
<dbReference type="SUPFAM" id="SSF46894">
    <property type="entry name" value="C-terminal effector domain of the bipartite response regulators"/>
    <property type="match status" value="1"/>
</dbReference>
<dbReference type="InterPro" id="IPR039420">
    <property type="entry name" value="WalR-like"/>
</dbReference>
<evidence type="ECO:0000256" key="3">
    <source>
        <dbReference type="ARBA" id="ARBA00023015"/>
    </source>
</evidence>
<dbReference type="CDD" id="cd00383">
    <property type="entry name" value="trans_reg_C"/>
    <property type="match status" value="1"/>
</dbReference>
<feature type="domain" description="Response regulatory" evidence="8">
    <location>
        <begin position="3"/>
        <end position="117"/>
    </location>
</feature>
<dbReference type="STRING" id="240427.AYR62_01500"/>
<dbReference type="Pfam" id="PF00486">
    <property type="entry name" value="Trans_reg_C"/>
    <property type="match status" value="1"/>
</dbReference>
<dbReference type="OrthoDB" id="9790442at2"/>
<evidence type="ECO:0000313" key="10">
    <source>
        <dbReference type="EMBL" id="ANZ65934.1"/>
    </source>
</evidence>
<dbReference type="PANTHER" id="PTHR48111:SF22">
    <property type="entry name" value="REGULATOR OF RPOS"/>
    <property type="match status" value="1"/>
</dbReference>
<evidence type="ECO:0000259" key="8">
    <source>
        <dbReference type="PROSITE" id="PS50110"/>
    </source>
</evidence>
<organism evidence="10 11">
    <name type="scientific">Secundilactobacillus paracollinoides</name>
    <dbReference type="NCBI Taxonomy" id="240427"/>
    <lineage>
        <taxon>Bacteria</taxon>
        <taxon>Bacillati</taxon>
        <taxon>Bacillota</taxon>
        <taxon>Bacilli</taxon>
        <taxon>Lactobacillales</taxon>
        <taxon>Lactobacillaceae</taxon>
        <taxon>Secundilactobacillus</taxon>
    </lineage>
</organism>
<feature type="domain" description="OmpR/PhoB-type" evidence="9">
    <location>
        <begin position="123"/>
        <end position="220"/>
    </location>
</feature>
<keyword evidence="4 7" id="KW-0238">DNA-binding</keyword>
<keyword evidence="11" id="KW-1185">Reference proteome</keyword>
<dbReference type="GO" id="GO:0000976">
    <property type="term" value="F:transcription cis-regulatory region binding"/>
    <property type="evidence" value="ECO:0007669"/>
    <property type="project" value="TreeGrafter"/>
</dbReference>
<dbReference type="EMBL" id="CP014924">
    <property type="protein sequence ID" value="ANZ65934.1"/>
    <property type="molecule type" value="Genomic_DNA"/>
</dbReference>
<keyword evidence="1 6" id="KW-0597">Phosphoprotein</keyword>
<dbReference type="SMART" id="SM00448">
    <property type="entry name" value="REC"/>
    <property type="match status" value="1"/>
</dbReference>
<evidence type="ECO:0000256" key="6">
    <source>
        <dbReference type="PROSITE-ProRule" id="PRU00169"/>
    </source>
</evidence>
<dbReference type="CDD" id="cd17574">
    <property type="entry name" value="REC_OmpR"/>
    <property type="match status" value="1"/>
</dbReference>
<feature type="modified residue" description="4-aspartylphosphate" evidence="6">
    <location>
        <position position="53"/>
    </location>
</feature>
<dbReference type="Gene3D" id="6.10.250.690">
    <property type="match status" value="1"/>
</dbReference>
<dbReference type="GO" id="GO:0005829">
    <property type="term" value="C:cytosol"/>
    <property type="evidence" value="ECO:0007669"/>
    <property type="project" value="TreeGrafter"/>
</dbReference>
<dbReference type="Proteomes" id="UP000093267">
    <property type="component" value="Chromosome"/>
</dbReference>
<evidence type="ECO:0000256" key="5">
    <source>
        <dbReference type="ARBA" id="ARBA00023163"/>
    </source>
</evidence>
<keyword evidence="3" id="KW-0805">Transcription regulation</keyword>
<dbReference type="FunFam" id="1.10.10.10:FF:000005">
    <property type="entry name" value="Two-component system response regulator"/>
    <property type="match status" value="1"/>
</dbReference>
<accession>A0A1B2IV43</accession>
<dbReference type="AlphaFoldDB" id="A0A1B2IV43"/>
<name>A0A1B2IV43_9LACO</name>
<evidence type="ECO:0000256" key="7">
    <source>
        <dbReference type="PROSITE-ProRule" id="PRU01091"/>
    </source>
</evidence>
<dbReference type="Pfam" id="PF00072">
    <property type="entry name" value="Response_reg"/>
    <property type="match status" value="1"/>
</dbReference>
<reference evidence="10 11" key="1">
    <citation type="submission" date="2016-03" db="EMBL/GenBank/DDBJ databases">
        <title>Pediococcus and Lactobacillus from brewery environment - whole genome sequencing and assembly.</title>
        <authorList>
            <person name="Behr J."/>
            <person name="Geissler A.J."/>
            <person name="Vogel R.F."/>
        </authorList>
    </citation>
    <scope>NUCLEOTIDE SEQUENCE [LARGE SCALE GENOMIC DNA]</scope>
    <source>
        <strain evidence="10 11">TMW 1.1995</strain>
    </source>
</reference>
<dbReference type="InterPro" id="IPR036388">
    <property type="entry name" value="WH-like_DNA-bd_sf"/>
</dbReference>
<dbReference type="PANTHER" id="PTHR48111">
    <property type="entry name" value="REGULATOR OF RPOS"/>
    <property type="match status" value="1"/>
</dbReference>
<dbReference type="RefSeq" id="WP_054708906.1">
    <property type="nucleotide sequence ID" value="NZ_CP014912.1"/>
</dbReference>
<feature type="DNA-binding region" description="OmpR/PhoB-type" evidence="7">
    <location>
        <begin position="123"/>
        <end position="220"/>
    </location>
</feature>
<dbReference type="GO" id="GO:0032993">
    <property type="term" value="C:protein-DNA complex"/>
    <property type="evidence" value="ECO:0007669"/>
    <property type="project" value="TreeGrafter"/>
</dbReference>
<dbReference type="SMART" id="SM00862">
    <property type="entry name" value="Trans_reg_C"/>
    <property type="match status" value="1"/>
</dbReference>
<evidence type="ECO:0000259" key="9">
    <source>
        <dbReference type="PROSITE" id="PS51755"/>
    </source>
</evidence>
<protein>
    <submittedName>
        <fullName evidence="10">DNA-binding response regulator</fullName>
    </submittedName>
</protein>
<keyword evidence="2" id="KW-0902">Two-component regulatory system</keyword>
<dbReference type="Gene3D" id="1.10.10.10">
    <property type="entry name" value="Winged helix-like DNA-binding domain superfamily/Winged helix DNA-binding domain"/>
    <property type="match status" value="1"/>
</dbReference>
<gene>
    <name evidence="10" type="ORF">AYR63_01450</name>
</gene>
<dbReference type="GO" id="GO:0006355">
    <property type="term" value="P:regulation of DNA-templated transcription"/>
    <property type="evidence" value="ECO:0007669"/>
    <property type="project" value="InterPro"/>
</dbReference>
<dbReference type="InterPro" id="IPR016032">
    <property type="entry name" value="Sig_transdc_resp-reg_C-effctor"/>
</dbReference>
<sequence>MPTVLVIEDEPGMAAYLKTELQFEDYSVLLAYDGLEGLQVYEDNAQVDVILLDWMLPKMDGLGVLRRIRQTDDVPIIMMTARDYVSDKVAGLDYGADDYITKPFKMEELLARIRVVLRRGHERATYQVNDIQLDTKAHSAVKNGTFIQLSQREYTLLLTLIKNVNQVVSRDELLDQVWGTDYTGGTNILDVYIRHLREKIDDDDSDVIQTVRGIGYTMRTAGNDN</sequence>
<proteinExistence type="predicted"/>
<dbReference type="FunFam" id="3.40.50.2300:FF:000001">
    <property type="entry name" value="DNA-binding response regulator PhoB"/>
    <property type="match status" value="1"/>
</dbReference>
<dbReference type="PROSITE" id="PS50110">
    <property type="entry name" value="RESPONSE_REGULATORY"/>
    <property type="match status" value="1"/>
</dbReference>
<evidence type="ECO:0000256" key="1">
    <source>
        <dbReference type="ARBA" id="ARBA00022553"/>
    </source>
</evidence>
<dbReference type="Gene3D" id="3.40.50.2300">
    <property type="match status" value="1"/>
</dbReference>
<evidence type="ECO:0000256" key="4">
    <source>
        <dbReference type="ARBA" id="ARBA00023125"/>
    </source>
</evidence>
<keyword evidence="5" id="KW-0804">Transcription</keyword>
<dbReference type="InterPro" id="IPR011006">
    <property type="entry name" value="CheY-like_superfamily"/>
</dbReference>
<dbReference type="GO" id="GO:0000156">
    <property type="term" value="F:phosphorelay response regulator activity"/>
    <property type="evidence" value="ECO:0007669"/>
    <property type="project" value="TreeGrafter"/>
</dbReference>
<dbReference type="PROSITE" id="PS51755">
    <property type="entry name" value="OMPR_PHOB"/>
    <property type="match status" value="1"/>
</dbReference>
<dbReference type="SUPFAM" id="SSF52172">
    <property type="entry name" value="CheY-like"/>
    <property type="match status" value="1"/>
</dbReference>
<evidence type="ECO:0000256" key="2">
    <source>
        <dbReference type="ARBA" id="ARBA00023012"/>
    </source>
</evidence>
<dbReference type="InterPro" id="IPR001789">
    <property type="entry name" value="Sig_transdc_resp-reg_receiver"/>
</dbReference>
<dbReference type="InterPro" id="IPR001867">
    <property type="entry name" value="OmpR/PhoB-type_DNA-bd"/>
</dbReference>